<evidence type="ECO:0000256" key="4">
    <source>
        <dbReference type="PROSITE-ProRule" id="PRU00207"/>
    </source>
</evidence>
<protein>
    <submittedName>
        <fullName evidence="8">Uncharacterized protein</fullName>
    </submittedName>
</protein>
<evidence type="ECO:0000259" key="7">
    <source>
        <dbReference type="PROSITE" id="PS50145"/>
    </source>
</evidence>
<comment type="caution">
    <text evidence="8">The sequence shown here is derived from an EMBL/GenBank/DDBJ whole genome shotgun (WGS) entry which is preliminary data.</text>
</comment>
<accession>A0ABN8SNV7</accession>
<feature type="coiled-coil region" evidence="5">
    <location>
        <begin position="251"/>
        <end position="299"/>
    </location>
</feature>
<feature type="domain" description="RING-type" evidence="6">
    <location>
        <begin position="28"/>
        <end position="72"/>
    </location>
</feature>
<gene>
    <name evidence="8" type="ORF">PEVE_00024447</name>
</gene>
<dbReference type="InterPro" id="IPR001841">
    <property type="entry name" value="Znf_RING"/>
</dbReference>
<feature type="domain" description="TRAF-type" evidence="7">
    <location>
        <begin position="169"/>
        <end position="220"/>
    </location>
</feature>
<dbReference type="PANTHER" id="PTHR10131">
    <property type="entry name" value="TNF RECEPTOR ASSOCIATED FACTOR"/>
    <property type="match status" value="1"/>
</dbReference>
<keyword evidence="3 4" id="KW-0862">Zinc</keyword>
<keyword evidence="2 4" id="KW-0863">Zinc-finger</keyword>
<reference evidence="8 9" key="1">
    <citation type="submission" date="2022-05" db="EMBL/GenBank/DDBJ databases">
        <authorList>
            <consortium name="Genoscope - CEA"/>
            <person name="William W."/>
        </authorList>
    </citation>
    <scope>NUCLEOTIDE SEQUENCE [LARGE SCALE GENOMIC DNA]</scope>
</reference>
<dbReference type="SUPFAM" id="SSF49599">
    <property type="entry name" value="TRAF domain-like"/>
    <property type="match status" value="2"/>
</dbReference>
<sequence>MAEAPRNLQLPSGYDEEFADEVEDDFLCLICHLPMREPILTRCGHKFCNACLEERFRRQEVQRQRYSCPADRKGLDRDRDVFPDNAARRKILSLVIKCPSDGCSWTDELRNKEAHLETCPFKFVTCTNEHCPQIMKREELDNHTKTCVWSIMPCMYCKEKQPRKYLQDHLKTCIKMPIPCPNDCGKERYPRDMIPNHINDECLLTIVSCPYAQIGCNQQLQRGNVDSHLESATREHLDLTRVKLNSSQVQLVKQQVQLDEARVQLDETQVQLDETQAQLSSTQAQLKNTQETTRKLEEKLGALQT</sequence>
<dbReference type="PROSITE" id="PS50145">
    <property type="entry name" value="ZF_TRAF"/>
    <property type="match status" value="2"/>
</dbReference>
<evidence type="ECO:0000256" key="5">
    <source>
        <dbReference type="SAM" id="Coils"/>
    </source>
</evidence>
<dbReference type="Gene3D" id="3.30.40.10">
    <property type="entry name" value="Zinc/RING finger domain, C3HC4 (zinc finger)"/>
    <property type="match status" value="3"/>
</dbReference>
<dbReference type="InterPro" id="IPR017907">
    <property type="entry name" value="Znf_RING_CS"/>
</dbReference>
<feature type="domain" description="TRAF-type" evidence="7">
    <location>
        <begin position="114"/>
        <end position="167"/>
    </location>
</feature>
<evidence type="ECO:0000256" key="1">
    <source>
        <dbReference type="ARBA" id="ARBA00022723"/>
    </source>
</evidence>
<evidence type="ECO:0000256" key="3">
    <source>
        <dbReference type="ARBA" id="ARBA00022833"/>
    </source>
</evidence>
<dbReference type="EMBL" id="CALNXI010003272">
    <property type="protein sequence ID" value="CAH3192729.1"/>
    <property type="molecule type" value="Genomic_DNA"/>
</dbReference>
<dbReference type="Pfam" id="PF02176">
    <property type="entry name" value="zf-TRAF"/>
    <property type="match status" value="1"/>
</dbReference>
<feature type="zinc finger region" description="TRAF-type" evidence="4">
    <location>
        <begin position="114"/>
        <end position="167"/>
    </location>
</feature>
<dbReference type="PROSITE" id="PS50089">
    <property type="entry name" value="ZF_RING_2"/>
    <property type="match status" value="1"/>
</dbReference>
<evidence type="ECO:0000259" key="6">
    <source>
        <dbReference type="PROSITE" id="PS50089"/>
    </source>
</evidence>
<dbReference type="PROSITE" id="PS00518">
    <property type="entry name" value="ZF_RING_1"/>
    <property type="match status" value="1"/>
</dbReference>
<dbReference type="Pfam" id="PF13445">
    <property type="entry name" value="zf-RING_UBOX"/>
    <property type="match status" value="1"/>
</dbReference>
<dbReference type="SUPFAM" id="SSF57850">
    <property type="entry name" value="RING/U-box"/>
    <property type="match status" value="1"/>
</dbReference>
<keyword evidence="1 4" id="KW-0479">Metal-binding</keyword>
<dbReference type="PANTHER" id="PTHR10131:SF94">
    <property type="entry name" value="TNF RECEPTOR-ASSOCIATED FACTOR 4"/>
    <property type="match status" value="1"/>
</dbReference>
<dbReference type="InterPro" id="IPR027370">
    <property type="entry name" value="Znf-RING_euk"/>
</dbReference>
<name>A0ABN8SNV7_9CNID</name>
<evidence type="ECO:0000313" key="9">
    <source>
        <dbReference type="Proteomes" id="UP001159427"/>
    </source>
</evidence>
<dbReference type="Proteomes" id="UP001159427">
    <property type="component" value="Unassembled WGS sequence"/>
</dbReference>
<proteinExistence type="predicted"/>
<evidence type="ECO:0000256" key="2">
    <source>
        <dbReference type="ARBA" id="ARBA00022771"/>
    </source>
</evidence>
<dbReference type="InterPro" id="IPR001293">
    <property type="entry name" value="Znf_TRAF"/>
</dbReference>
<dbReference type="InterPro" id="IPR013083">
    <property type="entry name" value="Znf_RING/FYVE/PHD"/>
</dbReference>
<keyword evidence="5" id="KW-0175">Coiled coil</keyword>
<feature type="zinc finger region" description="TRAF-type" evidence="4">
    <location>
        <begin position="169"/>
        <end position="220"/>
    </location>
</feature>
<organism evidence="8 9">
    <name type="scientific">Porites evermanni</name>
    <dbReference type="NCBI Taxonomy" id="104178"/>
    <lineage>
        <taxon>Eukaryota</taxon>
        <taxon>Metazoa</taxon>
        <taxon>Cnidaria</taxon>
        <taxon>Anthozoa</taxon>
        <taxon>Hexacorallia</taxon>
        <taxon>Scleractinia</taxon>
        <taxon>Fungiina</taxon>
        <taxon>Poritidae</taxon>
        <taxon>Porites</taxon>
    </lineage>
</organism>
<dbReference type="SMART" id="SM00184">
    <property type="entry name" value="RING"/>
    <property type="match status" value="1"/>
</dbReference>
<keyword evidence="9" id="KW-1185">Reference proteome</keyword>
<evidence type="ECO:0000313" key="8">
    <source>
        <dbReference type="EMBL" id="CAH3192729.1"/>
    </source>
</evidence>